<evidence type="ECO:0000313" key="1">
    <source>
        <dbReference type="EMBL" id="MBB6671360.1"/>
    </source>
</evidence>
<reference evidence="1 2" key="1">
    <citation type="submission" date="2020-08" db="EMBL/GenBank/DDBJ databases">
        <title>Cohnella phylogeny.</title>
        <authorList>
            <person name="Dunlap C."/>
        </authorList>
    </citation>
    <scope>NUCLEOTIDE SEQUENCE [LARGE SCALE GENOMIC DNA]</scope>
    <source>
        <strain evidence="1 2">DSM 28246</strain>
    </source>
</reference>
<protein>
    <submittedName>
        <fullName evidence="1">IDEAL domain-containing protein</fullName>
    </submittedName>
</protein>
<comment type="caution">
    <text evidence="1">The sequence shown here is derived from an EMBL/GenBank/DDBJ whole genome shotgun (WGS) entry which is preliminary data.</text>
</comment>
<gene>
    <name evidence="1" type="ORF">H7C19_11785</name>
</gene>
<organism evidence="1 2">
    <name type="scientific">Cohnella nanjingensis</name>
    <dbReference type="NCBI Taxonomy" id="1387779"/>
    <lineage>
        <taxon>Bacteria</taxon>
        <taxon>Bacillati</taxon>
        <taxon>Bacillota</taxon>
        <taxon>Bacilli</taxon>
        <taxon>Bacillales</taxon>
        <taxon>Paenibacillaceae</taxon>
        <taxon>Cohnella</taxon>
    </lineage>
</organism>
<dbReference type="EMBL" id="JACJVP010000020">
    <property type="protein sequence ID" value="MBB6671360.1"/>
    <property type="molecule type" value="Genomic_DNA"/>
</dbReference>
<evidence type="ECO:0000313" key="2">
    <source>
        <dbReference type="Proteomes" id="UP000547209"/>
    </source>
</evidence>
<sequence length="124" mass="13705">MNFEIGDWVMGHTGEGELVQGFVERVNVLQGTLGIHVVASDHEEAVGRAIDVRERGTKKMPEFAFDRAEPILSMIDLALMTHDEHWFNELSGKLRDIRSASGSAEEASNVPASVRNRLGTCSLR</sequence>
<accession>A0A7X0RPV0</accession>
<dbReference type="AlphaFoldDB" id="A0A7X0RPV0"/>
<name>A0A7X0RPV0_9BACL</name>
<keyword evidence="2" id="KW-1185">Reference proteome</keyword>
<proteinExistence type="predicted"/>
<dbReference type="Proteomes" id="UP000547209">
    <property type="component" value="Unassembled WGS sequence"/>
</dbReference>